<reference evidence="6 7" key="1">
    <citation type="submission" date="2023-07" db="EMBL/GenBank/DDBJ databases">
        <title>Description of novel actinomycetes strains, isolated from tidal flat sediment.</title>
        <authorList>
            <person name="Lu C."/>
        </authorList>
    </citation>
    <scope>NUCLEOTIDE SEQUENCE [LARGE SCALE GENOMIC DNA]</scope>
    <source>
        <strain evidence="6 7">SYSU T00b441</strain>
    </source>
</reference>
<dbReference type="PANTHER" id="PTHR21496:SF23">
    <property type="entry name" value="3-PHENYLPROPIONATE_CINNAMIC ACID DIOXYGENASE FERREDOXIN SUBUNIT"/>
    <property type="match status" value="1"/>
</dbReference>
<dbReference type="Proteomes" id="UP001232536">
    <property type="component" value="Unassembled WGS sequence"/>
</dbReference>
<dbReference type="PROSITE" id="PS51296">
    <property type="entry name" value="RIESKE"/>
    <property type="match status" value="1"/>
</dbReference>
<gene>
    <name evidence="6" type="ORF">Q6348_07905</name>
</gene>
<dbReference type="RefSeq" id="WP_304600756.1">
    <property type="nucleotide sequence ID" value="NZ_JAUQYP010000001.1"/>
</dbReference>
<evidence type="ECO:0000256" key="1">
    <source>
        <dbReference type="ARBA" id="ARBA00022714"/>
    </source>
</evidence>
<evidence type="ECO:0000256" key="4">
    <source>
        <dbReference type="ARBA" id="ARBA00023014"/>
    </source>
</evidence>
<keyword evidence="3" id="KW-0408">Iron</keyword>
<organism evidence="6 7">
    <name type="scientific">Actinotalea lenta</name>
    <dbReference type="NCBI Taxonomy" id="3064654"/>
    <lineage>
        <taxon>Bacteria</taxon>
        <taxon>Bacillati</taxon>
        <taxon>Actinomycetota</taxon>
        <taxon>Actinomycetes</taxon>
        <taxon>Micrococcales</taxon>
        <taxon>Cellulomonadaceae</taxon>
        <taxon>Actinotalea</taxon>
    </lineage>
</organism>
<protein>
    <submittedName>
        <fullName evidence="6">Non-heme iron oxygenase ferredoxin subunit</fullName>
    </submittedName>
</protein>
<evidence type="ECO:0000259" key="5">
    <source>
        <dbReference type="PROSITE" id="PS51296"/>
    </source>
</evidence>
<dbReference type="CDD" id="cd03528">
    <property type="entry name" value="Rieske_RO_ferredoxin"/>
    <property type="match status" value="1"/>
</dbReference>
<evidence type="ECO:0000313" key="7">
    <source>
        <dbReference type="Proteomes" id="UP001232536"/>
    </source>
</evidence>
<comment type="caution">
    <text evidence="6">The sequence shown here is derived from an EMBL/GenBank/DDBJ whole genome shotgun (WGS) entry which is preliminary data.</text>
</comment>
<keyword evidence="4" id="KW-0411">Iron-sulfur</keyword>
<evidence type="ECO:0000256" key="2">
    <source>
        <dbReference type="ARBA" id="ARBA00022723"/>
    </source>
</evidence>
<dbReference type="Gene3D" id="2.102.10.10">
    <property type="entry name" value="Rieske [2Fe-2S] iron-sulphur domain"/>
    <property type="match status" value="1"/>
</dbReference>
<dbReference type="EMBL" id="JAUQYP010000001">
    <property type="protein sequence ID" value="MDO8107121.1"/>
    <property type="molecule type" value="Genomic_DNA"/>
</dbReference>
<dbReference type="Pfam" id="PF00355">
    <property type="entry name" value="Rieske"/>
    <property type="match status" value="1"/>
</dbReference>
<proteinExistence type="predicted"/>
<evidence type="ECO:0000256" key="3">
    <source>
        <dbReference type="ARBA" id="ARBA00023004"/>
    </source>
</evidence>
<accession>A0ABT9D9G5</accession>
<keyword evidence="7" id="KW-1185">Reference proteome</keyword>
<name>A0ABT9D9G5_9CELL</name>
<evidence type="ECO:0000313" key="6">
    <source>
        <dbReference type="EMBL" id="MDO8107121.1"/>
    </source>
</evidence>
<keyword evidence="1" id="KW-0001">2Fe-2S</keyword>
<sequence>MTLPDDVSWVRGAALDDIEEGGAVAATCAGVPVCLARSGDQVYALIDRCSHQDVPLSAGEVEDGAIECYLHGSRFDLATGKVLGPPAVKDVRTFPVRTEAGQVYVGMPHGTAAPRKDVP</sequence>
<feature type="domain" description="Rieske" evidence="5">
    <location>
        <begin position="10"/>
        <end position="105"/>
    </location>
</feature>
<dbReference type="InterPro" id="IPR017941">
    <property type="entry name" value="Rieske_2Fe-2S"/>
</dbReference>
<dbReference type="InterPro" id="IPR036922">
    <property type="entry name" value="Rieske_2Fe-2S_sf"/>
</dbReference>
<dbReference type="PANTHER" id="PTHR21496">
    <property type="entry name" value="FERREDOXIN-RELATED"/>
    <property type="match status" value="1"/>
</dbReference>
<keyword evidence="2" id="KW-0479">Metal-binding</keyword>
<dbReference type="SUPFAM" id="SSF50022">
    <property type="entry name" value="ISP domain"/>
    <property type="match status" value="1"/>
</dbReference>